<keyword evidence="1" id="KW-0805">Transcription regulation</keyword>
<organism evidence="6 7">
    <name type="scientific">Demequina lignilytica</name>
    <dbReference type="NCBI Taxonomy" id="3051663"/>
    <lineage>
        <taxon>Bacteria</taxon>
        <taxon>Bacillati</taxon>
        <taxon>Actinomycetota</taxon>
        <taxon>Actinomycetes</taxon>
        <taxon>Micrococcales</taxon>
        <taxon>Demequinaceae</taxon>
        <taxon>Demequina</taxon>
    </lineage>
</organism>
<feature type="domain" description="HTH merR-type" evidence="4">
    <location>
        <begin position="1"/>
        <end position="69"/>
    </location>
</feature>
<dbReference type="Gene3D" id="1.10.1660.10">
    <property type="match status" value="1"/>
</dbReference>
<dbReference type="InterPro" id="IPR009061">
    <property type="entry name" value="DNA-bd_dom_put_sf"/>
</dbReference>
<evidence type="ECO:0000313" key="5">
    <source>
        <dbReference type="EMBL" id="MDN4483277.1"/>
    </source>
</evidence>
<evidence type="ECO:0000259" key="4">
    <source>
        <dbReference type="PROSITE" id="PS50937"/>
    </source>
</evidence>
<reference evidence="6" key="1">
    <citation type="submission" date="2023-06" db="EMBL/GenBank/DDBJ databases">
        <title>Sysu t00039.</title>
        <authorList>
            <person name="Gao L."/>
            <person name="Fang B.-Z."/>
            <person name="Li W.-J."/>
        </authorList>
    </citation>
    <scope>NUCLEOTIDE SEQUENCE</scope>
    <source>
        <strain evidence="6">SYSU T00039</strain>
    </source>
</reference>
<proteinExistence type="predicted"/>
<dbReference type="PRINTS" id="PR00040">
    <property type="entry name" value="HTHMERR"/>
</dbReference>
<reference evidence="5 8" key="2">
    <citation type="submission" date="2023-06" db="EMBL/GenBank/DDBJ databases">
        <title>SYSU T0a273.</title>
        <authorList>
            <person name="Gao L."/>
            <person name="Fang B.-Z."/>
            <person name="Li W.-J."/>
        </authorList>
    </citation>
    <scope>NUCLEOTIDE SEQUENCE [LARGE SCALE GENOMIC DNA]</scope>
    <source>
        <strain evidence="5 8">SYSU T0a273</strain>
    </source>
</reference>
<dbReference type="PANTHER" id="PTHR30204:SF94">
    <property type="entry name" value="HEAVY METAL-DEPENDENT TRANSCRIPTIONAL REGULATOR HI_0293-RELATED"/>
    <property type="match status" value="1"/>
</dbReference>
<evidence type="ECO:0000256" key="3">
    <source>
        <dbReference type="ARBA" id="ARBA00023163"/>
    </source>
</evidence>
<dbReference type="Pfam" id="PF00376">
    <property type="entry name" value="MerR"/>
    <property type="match status" value="1"/>
</dbReference>
<keyword evidence="3" id="KW-0804">Transcription</keyword>
<dbReference type="PANTHER" id="PTHR30204">
    <property type="entry name" value="REDOX-CYCLING DRUG-SENSING TRANSCRIPTIONAL ACTIVATOR SOXR"/>
    <property type="match status" value="1"/>
</dbReference>
<dbReference type="GO" id="GO:0003700">
    <property type="term" value="F:DNA-binding transcription factor activity"/>
    <property type="evidence" value="ECO:0007669"/>
    <property type="project" value="InterPro"/>
</dbReference>
<dbReference type="PROSITE" id="PS50937">
    <property type="entry name" value="HTH_MERR_2"/>
    <property type="match status" value="1"/>
</dbReference>
<dbReference type="InterPro" id="IPR047057">
    <property type="entry name" value="MerR_fam"/>
</dbReference>
<evidence type="ECO:0000313" key="8">
    <source>
        <dbReference type="Proteomes" id="UP001172756"/>
    </source>
</evidence>
<evidence type="ECO:0000256" key="2">
    <source>
        <dbReference type="ARBA" id="ARBA00023125"/>
    </source>
</evidence>
<sequence>MKIGELAEFGGVTAKTVRYYESIGLMAAPQRRANGYREYDEEALDRLRFIRDAQASGLSLAEAGEILRMKDEGESTCAHSRALIDRHLADIDAQIASLLAAKAELTSLARRADHLDPAGCTDPHRCQVLGLDLPAHSKV</sequence>
<evidence type="ECO:0000313" key="7">
    <source>
        <dbReference type="Proteomes" id="UP001172737"/>
    </source>
</evidence>
<dbReference type="Proteomes" id="UP001172737">
    <property type="component" value="Unassembled WGS sequence"/>
</dbReference>
<dbReference type="AlphaFoldDB" id="A0AAW7M2B1"/>
<keyword evidence="7" id="KW-1185">Reference proteome</keyword>
<evidence type="ECO:0000313" key="6">
    <source>
        <dbReference type="EMBL" id="MDN4488704.1"/>
    </source>
</evidence>
<protein>
    <submittedName>
        <fullName evidence="6">Heavy metal-responsive transcriptional regulator</fullName>
    </submittedName>
</protein>
<dbReference type="GO" id="GO:0003677">
    <property type="term" value="F:DNA binding"/>
    <property type="evidence" value="ECO:0007669"/>
    <property type="project" value="UniProtKB-KW"/>
</dbReference>
<gene>
    <name evidence="5" type="ORF">QQ002_06975</name>
    <name evidence="6" type="ORF">QQX10_11055</name>
</gene>
<dbReference type="EMBL" id="JAUHQB010000004">
    <property type="protein sequence ID" value="MDN4483277.1"/>
    <property type="molecule type" value="Genomic_DNA"/>
</dbReference>
<dbReference type="Proteomes" id="UP001172756">
    <property type="component" value="Unassembled WGS sequence"/>
</dbReference>
<dbReference type="CDD" id="cd04770">
    <property type="entry name" value="HTH_HMRTR"/>
    <property type="match status" value="1"/>
</dbReference>
<dbReference type="InterPro" id="IPR015358">
    <property type="entry name" value="Tscrpt_reg_MerR_DNA-bd"/>
</dbReference>
<dbReference type="SMART" id="SM00422">
    <property type="entry name" value="HTH_MERR"/>
    <property type="match status" value="1"/>
</dbReference>
<comment type="caution">
    <text evidence="6">The sequence shown here is derived from an EMBL/GenBank/DDBJ whole genome shotgun (WGS) entry which is preliminary data.</text>
</comment>
<dbReference type="RefSeq" id="WP_301120887.1">
    <property type="nucleotide sequence ID" value="NZ_JAUHPX010000006.1"/>
</dbReference>
<dbReference type="Pfam" id="PF09278">
    <property type="entry name" value="MerR-DNA-bind"/>
    <property type="match status" value="1"/>
</dbReference>
<dbReference type="InterPro" id="IPR000551">
    <property type="entry name" value="MerR-type_HTH_dom"/>
</dbReference>
<evidence type="ECO:0000256" key="1">
    <source>
        <dbReference type="ARBA" id="ARBA00023015"/>
    </source>
</evidence>
<keyword evidence="2" id="KW-0238">DNA-binding</keyword>
<dbReference type="SUPFAM" id="SSF46955">
    <property type="entry name" value="Putative DNA-binding domain"/>
    <property type="match status" value="1"/>
</dbReference>
<dbReference type="EMBL" id="JAUHPX010000006">
    <property type="protein sequence ID" value="MDN4488704.1"/>
    <property type="molecule type" value="Genomic_DNA"/>
</dbReference>
<name>A0AAW7M2B1_9MICO</name>
<accession>A0AAW7M2B1</accession>